<sequence length="88" mass="9937">MAIPIALTLINFLHELFTVLWIGGMLLLVLVIMPVLKKQFEKEKLNQVNKMIKNRLSIFTYVSIVVLMATGLLLTKLTDPAGTTYFIS</sequence>
<dbReference type="AlphaFoldDB" id="X1F6S0"/>
<evidence type="ECO:0000313" key="2">
    <source>
        <dbReference type="EMBL" id="GAH41336.1"/>
    </source>
</evidence>
<evidence type="ECO:0000256" key="1">
    <source>
        <dbReference type="SAM" id="Phobius"/>
    </source>
</evidence>
<dbReference type="EMBL" id="BARU01005786">
    <property type="protein sequence ID" value="GAH41336.1"/>
    <property type="molecule type" value="Genomic_DNA"/>
</dbReference>
<gene>
    <name evidence="2" type="ORF">S03H2_11325</name>
</gene>
<accession>X1F6S0</accession>
<feature type="non-terminal residue" evidence="2">
    <location>
        <position position="88"/>
    </location>
</feature>
<evidence type="ECO:0008006" key="3">
    <source>
        <dbReference type="Google" id="ProtNLM"/>
    </source>
</evidence>
<keyword evidence="1" id="KW-0812">Transmembrane</keyword>
<keyword evidence="1" id="KW-0472">Membrane</keyword>
<name>X1F6S0_9ZZZZ</name>
<feature type="transmembrane region" description="Helical" evidence="1">
    <location>
        <begin position="16"/>
        <end position="36"/>
    </location>
</feature>
<comment type="caution">
    <text evidence="2">The sequence shown here is derived from an EMBL/GenBank/DDBJ whole genome shotgun (WGS) entry which is preliminary data.</text>
</comment>
<reference evidence="2" key="1">
    <citation type="journal article" date="2014" name="Front. Microbiol.">
        <title>High frequency of phylogenetically diverse reductive dehalogenase-homologous genes in deep subseafloor sedimentary metagenomes.</title>
        <authorList>
            <person name="Kawai M."/>
            <person name="Futagami T."/>
            <person name="Toyoda A."/>
            <person name="Takaki Y."/>
            <person name="Nishi S."/>
            <person name="Hori S."/>
            <person name="Arai W."/>
            <person name="Tsubouchi T."/>
            <person name="Morono Y."/>
            <person name="Uchiyama I."/>
            <person name="Ito T."/>
            <person name="Fujiyama A."/>
            <person name="Inagaki F."/>
            <person name="Takami H."/>
        </authorList>
    </citation>
    <scope>NUCLEOTIDE SEQUENCE</scope>
    <source>
        <strain evidence="2">Expedition CK06-06</strain>
    </source>
</reference>
<organism evidence="2">
    <name type="scientific">marine sediment metagenome</name>
    <dbReference type="NCBI Taxonomy" id="412755"/>
    <lineage>
        <taxon>unclassified sequences</taxon>
        <taxon>metagenomes</taxon>
        <taxon>ecological metagenomes</taxon>
    </lineage>
</organism>
<feature type="transmembrane region" description="Helical" evidence="1">
    <location>
        <begin position="56"/>
        <end position="75"/>
    </location>
</feature>
<proteinExistence type="predicted"/>
<protein>
    <recommendedName>
        <fullName evidence="3">Copper resistance protein D domain-containing protein</fullName>
    </recommendedName>
</protein>
<keyword evidence="1" id="KW-1133">Transmembrane helix</keyword>